<reference evidence="5" key="1">
    <citation type="submission" date="2020-09" db="EMBL/GenBank/DDBJ databases">
        <title>A novel bacterium of genus Paenibacillus, isolated from South China Sea.</title>
        <authorList>
            <person name="Huang H."/>
            <person name="Mo K."/>
            <person name="Hu Y."/>
        </authorList>
    </citation>
    <scope>NUCLEOTIDE SEQUENCE</scope>
    <source>
        <strain evidence="5">IB182496</strain>
    </source>
</reference>
<dbReference type="InterPro" id="IPR017850">
    <property type="entry name" value="Alkaline_phosphatase_core_sf"/>
</dbReference>
<keyword evidence="1" id="KW-0479">Metal-binding</keyword>
<dbReference type="PANTHER" id="PTHR45953:SF1">
    <property type="entry name" value="IDURONATE 2-SULFATASE"/>
    <property type="match status" value="1"/>
</dbReference>
<name>A0A927BQX6_9BACL</name>
<organism evidence="5 6">
    <name type="scientific">Paenibacillus sabuli</name>
    <dbReference type="NCBI Taxonomy" id="2772509"/>
    <lineage>
        <taxon>Bacteria</taxon>
        <taxon>Bacillati</taxon>
        <taxon>Bacillota</taxon>
        <taxon>Bacilli</taxon>
        <taxon>Bacillales</taxon>
        <taxon>Paenibacillaceae</taxon>
        <taxon>Paenibacillus</taxon>
    </lineage>
</organism>
<dbReference type="SUPFAM" id="SSF53649">
    <property type="entry name" value="Alkaline phosphatase-like"/>
    <property type="match status" value="1"/>
</dbReference>
<dbReference type="EMBL" id="JACXIZ010000007">
    <property type="protein sequence ID" value="MBD2844060.1"/>
    <property type="molecule type" value="Genomic_DNA"/>
</dbReference>
<protein>
    <submittedName>
        <fullName evidence="5">Sulfatase-like hydrolase/transferase</fullName>
    </submittedName>
</protein>
<evidence type="ECO:0000256" key="1">
    <source>
        <dbReference type="ARBA" id="ARBA00022723"/>
    </source>
</evidence>
<evidence type="ECO:0000259" key="3">
    <source>
        <dbReference type="Pfam" id="PF00884"/>
    </source>
</evidence>
<dbReference type="AlphaFoldDB" id="A0A927BQX6"/>
<dbReference type="PANTHER" id="PTHR45953">
    <property type="entry name" value="IDURONATE 2-SULFATASE"/>
    <property type="match status" value="1"/>
</dbReference>
<dbReference type="GO" id="GO:0046872">
    <property type="term" value="F:metal ion binding"/>
    <property type="evidence" value="ECO:0007669"/>
    <property type="project" value="UniProtKB-KW"/>
</dbReference>
<evidence type="ECO:0000313" key="5">
    <source>
        <dbReference type="EMBL" id="MBD2844060.1"/>
    </source>
</evidence>
<evidence type="ECO:0000256" key="2">
    <source>
        <dbReference type="ARBA" id="ARBA00022801"/>
    </source>
</evidence>
<keyword evidence="6" id="KW-1185">Reference proteome</keyword>
<dbReference type="Gene3D" id="3.40.720.10">
    <property type="entry name" value="Alkaline Phosphatase, subunit A"/>
    <property type="match status" value="1"/>
</dbReference>
<evidence type="ECO:0000313" key="6">
    <source>
        <dbReference type="Proteomes" id="UP000621560"/>
    </source>
</evidence>
<dbReference type="GO" id="GO:0005737">
    <property type="term" value="C:cytoplasm"/>
    <property type="evidence" value="ECO:0007669"/>
    <property type="project" value="TreeGrafter"/>
</dbReference>
<sequence>MGNKAFSNRNVLIICADEMRGDCAGFMGNPDIKTPNLDRLAGQSVVFEQFMTVFPKCMPARASMMTGRYCHTGAWRTVAYQHLPAEQTTLLERFREQGYETAVLGKNHCWDTQVYERDVDYRSYSGELGQLMEGVPRIRVHEPNPNGAIPLELEDGWDYIGCNTRFADDEVKAEQAIRYLRDYRDRSKPFFLQVNIEAPHPVYGVEEPYYSMYDREGIAAWPHTLPKGATLPMIAQRKYRTGESDNERAVREIQSVYYGMITKVDTLVGSILAELEEQGLDRNTLVLFWSDHGDYAGQYGLVEKWDTCFQDCLMHVPFLMRGPGLPEGKRIGGLGDTTDIAPTLCELLGFEPLPGMHGESLLPAIHGGGMKRAVFADGGHEDALLLRAEAEMGSQMSFGADQPARRDAKSITYASCPDAMARAKMVRTDKYKLIIRLRGGNELYDMEADPQEMNNRWGDPALAEVLPELMQLMIEWCLRTDPEEPHLARFTV</sequence>
<dbReference type="Pfam" id="PF00884">
    <property type="entry name" value="Sulfatase"/>
    <property type="match status" value="1"/>
</dbReference>
<dbReference type="InterPro" id="IPR000917">
    <property type="entry name" value="Sulfatase_N"/>
</dbReference>
<dbReference type="Proteomes" id="UP000621560">
    <property type="component" value="Unassembled WGS sequence"/>
</dbReference>
<proteinExistence type="predicted"/>
<evidence type="ECO:0000259" key="4">
    <source>
        <dbReference type="Pfam" id="PF16347"/>
    </source>
</evidence>
<feature type="domain" description="N-sulphoglucosamine sulphohydrolase C-terminal" evidence="4">
    <location>
        <begin position="418"/>
        <end position="474"/>
    </location>
</feature>
<dbReference type="RefSeq" id="WP_190914376.1">
    <property type="nucleotide sequence ID" value="NZ_JACXIZ010000007.1"/>
</dbReference>
<comment type="caution">
    <text evidence="5">The sequence shown here is derived from an EMBL/GenBank/DDBJ whole genome shotgun (WGS) entry which is preliminary data.</text>
</comment>
<feature type="domain" description="Sulfatase N-terminal" evidence="3">
    <location>
        <begin position="9"/>
        <end position="349"/>
    </location>
</feature>
<accession>A0A927BQX6</accession>
<dbReference type="Pfam" id="PF16347">
    <property type="entry name" value="SGSH_C"/>
    <property type="match status" value="1"/>
</dbReference>
<dbReference type="GO" id="GO:0004423">
    <property type="term" value="F:iduronate-2-sulfatase activity"/>
    <property type="evidence" value="ECO:0007669"/>
    <property type="project" value="TreeGrafter"/>
</dbReference>
<keyword evidence="2 5" id="KW-0378">Hydrolase</keyword>
<dbReference type="InterPro" id="IPR032506">
    <property type="entry name" value="SGSH_C"/>
</dbReference>
<gene>
    <name evidence="5" type="ORF">IDH44_02560</name>
</gene>